<reference evidence="2" key="1">
    <citation type="submission" date="2023-03" db="EMBL/GenBank/DDBJ databases">
        <title>Chromosome-scale reference genome and RAD-based genetic map of yellow starthistle (Centaurea solstitialis) reveal putative structural variation and QTLs associated with invader traits.</title>
        <authorList>
            <person name="Reatini B."/>
            <person name="Cang F.A."/>
            <person name="Jiang Q."/>
            <person name="Mckibben M.T.W."/>
            <person name="Barker M.S."/>
            <person name="Rieseberg L.H."/>
            <person name="Dlugosch K.M."/>
        </authorList>
    </citation>
    <scope>NUCLEOTIDE SEQUENCE</scope>
    <source>
        <strain evidence="2">CAN-66</strain>
        <tissue evidence="2">Leaf</tissue>
    </source>
</reference>
<feature type="region of interest" description="Disordered" evidence="1">
    <location>
        <begin position="401"/>
        <end position="428"/>
    </location>
</feature>
<evidence type="ECO:0000313" key="3">
    <source>
        <dbReference type="Proteomes" id="UP001172457"/>
    </source>
</evidence>
<feature type="region of interest" description="Disordered" evidence="1">
    <location>
        <begin position="17"/>
        <end position="92"/>
    </location>
</feature>
<feature type="compositionally biased region" description="Polar residues" evidence="1">
    <location>
        <begin position="64"/>
        <end position="79"/>
    </location>
</feature>
<name>A0AA38TPR1_9ASTR</name>
<protein>
    <submittedName>
        <fullName evidence="2">Uncharacterized protein</fullName>
    </submittedName>
</protein>
<feature type="compositionally biased region" description="Basic and acidic residues" evidence="1">
    <location>
        <begin position="44"/>
        <end position="59"/>
    </location>
</feature>
<dbReference type="PANTHER" id="PTHR46519:SF3">
    <property type="entry name" value="RING_U-BOX SUPERFAMILY PROTEIN"/>
    <property type="match status" value="1"/>
</dbReference>
<evidence type="ECO:0000256" key="1">
    <source>
        <dbReference type="SAM" id="MobiDB-lite"/>
    </source>
</evidence>
<accession>A0AA38TPR1</accession>
<gene>
    <name evidence="2" type="ORF">OSB04_013900</name>
</gene>
<proteinExistence type="predicted"/>
<dbReference type="EMBL" id="JARYMX010000003">
    <property type="protein sequence ID" value="KAJ9559286.1"/>
    <property type="molecule type" value="Genomic_DNA"/>
</dbReference>
<sequence>MAIAGLHKASVLDSYIGENHSPASRGCGNNRERSTTHTSSIRKMWRDLESEGRVGENGRRQVSGGVQTGNEGSCSSSLGGENMGSEDTSRRDANEIENECPQNQIMLQNRQEDNNRPCSQQSTFDVPEKERVRKIFREWGSKSFEGHTSYSSRMSNCSRSQWIGENECKRGPDRMSTQQRDGHLTGLEEPATEIGSQIEEVQDGSVDCRALLDLLKKFERERETELEDLMGNRFVSNFAHRHRIQSSLKGRFLRNQRFVEDEKQTSVAANELGLLRQTQAVSDIRYILFLSFLVQNSHTIQLQGWVLCEKWLSPLDEKWMHIRWDTRDKMPDMHRVNSLLKRYSWEGMRLKVINGLDPLLILNQLFTDPSPPTTMANVATRGAHGWVVRVKAFEQPNSMKGFLSRLNNHDHAPDGAQSDSDTSSDNDMVEQAEEIWLGGLQQSQEFATPVEERHESVELPLTVELTETRSQDLNHSVETNQNVYHTELSPGTSGSECIAHVSLPEVDEVMFSQSNAEELERHEASVRLHPLQTSTDSFNWQEVSTQAEDDDEGGWHHLTHIDSDVNLNENEHGWYQETIGSDLQESHEEWYDNTLEDTTESWFVGNSYQEAAPVGRSYAFYSSDDDNGSSRFELGELTSRRTVSNLLQSDFGARLNQLLQSYVNRQDQAYDSENELILDANPGGIEAHPSPSVIPQAESNNDLQGAADRQFPDIHQHFGTERDIINGLRIDMDMLQQRMNDMQRMLEACMGMQLQLQRSVQQEVSSALNRSSNSGGACQDGKGVCCFLCCEDGFDSSPNKSSAHMYICSKCAEKVNWSQLKESVRH</sequence>
<dbReference type="AlphaFoldDB" id="A0AA38TPR1"/>
<dbReference type="Proteomes" id="UP001172457">
    <property type="component" value="Chromosome 3"/>
</dbReference>
<organism evidence="2 3">
    <name type="scientific">Centaurea solstitialis</name>
    <name type="common">yellow star-thistle</name>
    <dbReference type="NCBI Taxonomy" id="347529"/>
    <lineage>
        <taxon>Eukaryota</taxon>
        <taxon>Viridiplantae</taxon>
        <taxon>Streptophyta</taxon>
        <taxon>Embryophyta</taxon>
        <taxon>Tracheophyta</taxon>
        <taxon>Spermatophyta</taxon>
        <taxon>Magnoliopsida</taxon>
        <taxon>eudicotyledons</taxon>
        <taxon>Gunneridae</taxon>
        <taxon>Pentapetalae</taxon>
        <taxon>asterids</taxon>
        <taxon>campanulids</taxon>
        <taxon>Asterales</taxon>
        <taxon>Asteraceae</taxon>
        <taxon>Carduoideae</taxon>
        <taxon>Cardueae</taxon>
        <taxon>Centaureinae</taxon>
        <taxon>Centaurea</taxon>
    </lineage>
</organism>
<keyword evidence="3" id="KW-1185">Reference proteome</keyword>
<dbReference type="PANTHER" id="PTHR46519">
    <property type="entry name" value="RING/U-BOX SUPERFAMILY PROTEIN"/>
    <property type="match status" value="1"/>
</dbReference>
<feature type="non-terminal residue" evidence="2">
    <location>
        <position position="826"/>
    </location>
</feature>
<comment type="caution">
    <text evidence="2">The sequence shown here is derived from an EMBL/GenBank/DDBJ whole genome shotgun (WGS) entry which is preliminary data.</text>
</comment>
<evidence type="ECO:0000313" key="2">
    <source>
        <dbReference type="EMBL" id="KAJ9559286.1"/>
    </source>
</evidence>